<protein>
    <recommendedName>
        <fullName evidence="4">BED-type domain-containing protein</fullName>
    </recommendedName>
</protein>
<evidence type="ECO:0000313" key="2">
    <source>
        <dbReference type="EMBL" id="KFD62318.1"/>
    </source>
</evidence>
<evidence type="ECO:0000313" key="3">
    <source>
        <dbReference type="Proteomes" id="UP000030764"/>
    </source>
</evidence>
<proteinExistence type="predicted"/>
<name>A0A085LZP2_9BILA</name>
<reference evidence="1 3" key="1">
    <citation type="journal article" date="2014" name="Nat. Genet.">
        <title>Genome and transcriptome of the porcine whipworm Trichuris suis.</title>
        <authorList>
            <person name="Jex A.R."/>
            <person name="Nejsum P."/>
            <person name="Schwarz E.M."/>
            <person name="Hu L."/>
            <person name="Young N.D."/>
            <person name="Hall R.S."/>
            <person name="Korhonen P.K."/>
            <person name="Liao S."/>
            <person name="Thamsborg S."/>
            <person name="Xia J."/>
            <person name="Xu P."/>
            <person name="Wang S."/>
            <person name="Scheerlinck J.P."/>
            <person name="Hofmann A."/>
            <person name="Sternberg P.W."/>
            <person name="Wang J."/>
            <person name="Gasser R.B."/>
        </authorList>
    </citation>
    <scope>NUCLEOTIDE SEQUENCE [LARGE SCALE GENOMIC DNA]</scope>
    <source>
        <strain evidence="2">DCEP-RM93F</strain>
        <strain evidence="1">DCEP-RM93M</strain>
    </source>
</reference>
<dbReference type="Proteomes" id="UP000030758">
    <property type="component" value="Unassembled WGS sequence"/>
</dbReference>
<dbReference type="EMBL" id="KL367597">
    <property type="protein sequence ID" value="KFD62318.1"/>
    <property type="molecule type" value="Genomic_DNA"/>
</dbReference>
<dbReference type="PANTHER" id="PTHR45913">
    <property type="entry name" value="EPM2A-INTERACTING PROTEIN 1"/>
    <property type="match status" value="1"/>
</dbReference>
<dbReference type="PANTHER" id="PTHR45913:SF22">
    <property type="entry name" value="SCAN BOX DOMAIN-CONTAINING PROTEIN"/>
    <property type="match status" value="1"/>
</dbReference>
<dbReference type="AlphaFoldDB" id="A0A085LZP2"/>
<sequence length="167" mass="19144">MAESKRKCRQCSSDYLKYSFITAPNNKQLPMCLLCNRVFSNEAMKPSRLKEHLAKIHPDKAGKDLNYFKSLREVWKATHSIEYVFYTNGVRMDGLRASFNISLMIARSGKAHTIGEELLHPVVSEVLRTVLHMPAAETIKSIPLSNNTVQRRIDEMGKMWKKPCAIF</sequence>
<organism evidence="1 3">
    <name type="scientific">Trichuris suis</name>
    <name type="common">pig whipworm</name>
    <dbReference type="NCBI Taxonomy" id="68888"/>
    <lineage>
        <taxon>Eukaryota</taxon>
        <taxon>Metazoa</taxon>
        <taxon>Ecdysozoa</taxon>
        <taxon>Nematoda</taxon>
        <taxon>Enoplea</taxon>
        <taxon>Dorylaimia</taxon>
        <taxon>Trichinellida</taxon>
        <taxon>Trichuridae</taxon>
        <taxon>Trichuris</taxon>
    </lineage>
</organism>
<dbReference type="EMBL" id="KL363253">
    <property type="protein sequence ID" value="KFD50438.1"/>
    <property type="molecule type" value="Genomic_DNA"/>
</dbReference>
<gene>
    <name evidence="1" type="ORF">M513_08665</name>
    <name evidence="2" type="ORF">M514_08665</name>
</gene>
<dbReference type="Proteomes" id="UP000030764">
    <property type="component" value="Unassembled WGS sequence"/>
</dbReference>
<keyword evidence="3" id="KW-1185">Reference proteome</keyword>
<accession>A0A085LZP2</accession>
<evidence type="ECO:0000313" key="1">
    <source>
        <dbReference type="EMBL" id="KFD50438.1"/>
    </source>
</evidence>
<evidence type="ECO:0008006" key="4">
    <source>
        <dbReference type="Google" id="ProtNLM"/>
    </source>
</evidence>